<dbReference type="InterPro" id="IPR036881">
    <property type="entry name" value="Glyco_hydro_3_C_sf"/>
</dbReference>
<dbReference type="PANTHER" id="PTHR42715:SF3">
    <property type="entry name" value="BETA-GLUCOSIDASE B-RELATED"/>
    <property type="match status" value="1"/>
</dbReference>
<dbReference type="Pfam" id="PF01915">
    <property type="entry name" value="Glyco_hydro_3_C"/>
    <property type="match status" value="1"/>
</dbReference>
<dbReference type="Gene3D" id="2.60.40.10">
    <property type="entry name" value="Immunoglobulins"/>
    <property type="match status" value="1"/>
</dbReference>
<accession>A0A4P6JJ60</accession>
<dbReference type="Gene3D" id="2.60.120.260">
    <property type="entry name" value="Galactose-binding domain-like"/>
    <property type="match status" value="1"/>
</dbReference>
<evidence type="ECO:0000256" key="1">
    <source>
        <dbReference type="ARBA" id="ARBA00005336"/>
    </source>
</evidence>
<evidence type="ECO:0000256" key="2">
    <source>
        <dbReference type="ARBA" id="ARBA00022801"/>
    </source>
</evidence>
<dbReference type="SUPFAM" id="SSF51445">
    <property type="entry name" value="(Trans)glycosidases"/>
    <property type="match status" value="1"/>
</dbReference>
<dbReference type="Proteomes" id="UP000290365">
    <property type="component" value="Chromosome"/>
</dbReference>
<dbReference type="PANTHER" id="PTHR42715">
    <property type="entry name" value="BETA-GLUCOSIDASE"/>
    <property type="match status" value="1"/>
</dbReference>
<evidence type="ECO:0000259" key="3">
    <source>
        <dbReference type="PROSITE" id="PS51820"/>
    </source>
</evidence>
<dbReference type="EMBL" id="CP035758">
    <property type="protein sequence ID" value="QBD75129.1"/>
    <property type="molecule type" value="Genomic_DNA"/>
</dbReference>
<dbReference type="KEGG" id="kbs:EPA93_03600"/>
<dbReference type="OrthoDB" id="9805821at2"/>
<dbReference type="RefSeq" id="WP_129885728.1">
    <property type="nucleotide sequence ID" value="NZ_CP035758.1"/>
</dbReference>
<reference evidence="4 5" key="1">
    <citation type="submission" date="2019-01" db="EMBL/GenBank/DDBJ databases">
        <title>Ktedonosporobacter rubrisoli SCAWS-G2.</title>
        <authorList>
            <person name="Huang Y."/>
            <person name="Yan B."/>
        </authorList>
    </citation>
    <scope>NUCLEOTIDE SEQUENCE [LARGE SCALE GENOMIC DNA]</scope>
    <source>
        <strain evidence="4 5">SCAWS-G2</strain>
    </source>
</reference>
<dbReference type="PRINTS" id="PR00133">
    <property type="entry name" value="GLHYDRLASE3"/>
</dbReference>
<dbReference type="SMART" id="SM01217">
    <property type="entry name" value="Fn3_like"/>
    <property type="match status" value="1"/>
</dbReference>
<sequence>MADFCEDLLQQMTLQEKVSLLAGSDMWHTVAIERLGIPALKVTDGPNGARGDTMFGGTTAACFPDGTSLAATWNTALVERIGQALGQEARTKGARVLLAPTVNMHRSPLAGRNFESFSEDPYLTARMGVAYITGVQSQGVGATVKHYVCNDSEYERTSISAEVDERALREIYLPPFRAAVCEAHTWALMAAYNLVNGVAASEHPYLLQDILRQEWGFDGVVISDWFLSVKSTAASLNAGLDLEMPGPGQWRGEKLLQAVRDGEVAESTIDASVRRLMRLLQRTGMFANSQEEKEQALDRPEHRRLIREAAAEGIVLLKNERDMLPLQREQLKSLAIIGPGAKEAYMMGGGSAQVNPHYVVTPFEGVQACAGDQITLGYEPGCTNHKLLPLLDHEHIFANREHSSHGLSLEYFNGSEPTGTPIWTEQQLSAELILLDKLPESVDSQQFALRARGYFVPPVTGTYSFSLTSAGLSRLSLAGEEIIDNWSKQEPGDTYFGMGSAELTHSVVLTAGQEYELTLEYSKRADLLMAAFRLGCLPPLPADMLERAVTLAARSDVALIFAGLGGEWESEGFDRRTMELPSAQNELIARVAEVNPHTVVVLNVGSPVAMPWLDSVAAVLVAWYPGQECGNAIADVLFGEVNPSGKLPQTFPQRLEDNPAYLNFPGENGKIRYGEGIFIGYRYYEKKKISPLFPFGFGRSYTEFAYSSLQLSQEAIAPGESLQVSIDVRNTGQRRGQEVVQLYIRDIQANLQRPEKELKAFAKIALEPGERQRVTLSLNDEALAYFDDKTHAWIAEAGEFEVLVGASSQDIRATARFVLTGSRKWL</sequence>
<dbReference type="Pfam" id="PF07691">
    <property type="entry name" value="PA14"/>
    <property type="match status" value="1"/>
</dbReference>
<dbReference type="Pfam" id="PF14310">
    <property type="entry name" value="Fn3-like"/>
    <property type="match status" value="1"/>
</dbReference>
<dbReference type="InterPro" id="IPR013783">
    <property type="entry name" value="Ig-like_fold"/>
</dbReference>
<keyword evidence="5" id="KW-1185">Reference proteome</keyword>
<dbReference type="InterPro" id="IPR037524">
    <property type="entry name" value="PA14/GLEYA"/>
</dbReference>
<protein>
    <submittedName>
        <fullName evidence="4">Beta-glucosidase</fullName>
    </submittedName>
</protein>
<dbReference type="Gene3D" id="3.20.20.300">
    <property type="entry name" value="Glycoside hydrolase, family 3, N-terminal domain"/>
    <property type="match status" value="1"/>
</dbReference>
<dbReference type="SMART" id="SM00758">
    <property type="entry name" value="PA14"/>
    <property type="match status" value="1"/>
</dbReference>
<organism evidence="4 5">
    <name type="scientific">Ktedonosporobacter rubrisoli</name>
    <dbReference type="NCBI Taxonomy" id="2509675"/>
    <lineage>
        <taxon>Bacteria</taxon>
        <taxon>Bacillati</taxon>
        <taxon>Chloroflexota</taxon>
        <taxon>Ktedonobacteria</taxon>
        <taxon>Ktedonobacterales</taxon>
        <taxon>Ktedonosporobacteraceae</taxon>
        <taxon>Ktedonosporobacter</taxon>
    </lineage>
</organism>
<dbReference type="InterPro" id="IPR011658">
    <property type="entry name" value="PA14_dom"/>
</dbReference>
<gene>
    <name evidence="4" type="ORF">EPA93_03600</name>
</gene>
<dbReference type="AlphaFoldDB" id="A0A4P6JJ60"/>
<feature type="domain" description="PA14" evidence="3">
    <location>
        <begin position="402"/>
        <end position="552"/>
    </location>
</feature>
<dbReference type="PROSITE" id="PS51820">
    <property type="entry name" value="PA14"/>
    <property type="match status" value="1"/>
</dbReference>
<evidence type="ECO:0000313" key="4">
    <source>
        <dbReference type="EMBL" id="QBD75129.1"/>
    </source>
</evidence>
<dbReference type="InterPro" id="IPR002772">
    <property type="entry name" value="Glyco_hydro_3_C"/>
</dbReference>
<dbReference type="Gene3D" id="3.40.50.1700">
    <property type="entry name" value="Glycoside hydrolase family 3 C-terminal domain"/>
    <property type="match status" value="1"/>
</dbReference>
<dbReference type="InterPro" id="IPR001764">
    <property type="entry name" value="Glyco_hydro_3_N"/>
</dbReference>
<dbReference type="Pfam" id="PF00933">
    <property type="entry name" value="Glyco_hydro_3"/>
    <property type="match status" value="1"/>
</dbReference>
<comment type="similarity">
    <text evidence="1">Belongs to the glycosyl hydrolase 3 family.</text>
</comment>
<dbReference type="FunFam" id="2.60.40.10:FF:000495">
    <property type="entry name" value="Periplasmic beta-glucosidase"/>
    <property type="match status" value="1"/>
</dbReference>
<proteinExistence type="inferred from homology"/>
<dbReference type="InterPro" id="IPR026891">
    <property type="entry name" value="Fn3-like"/>
</dbReference>
<dbReference type="InterPro" id="IPR017853">
    <property type="entry name" value="GH"/>
</dbReference>
<name>A0A4P6JJ60_KTERU</name>
<evidence type="ECO:0000313" key="5">
    <source>
        <dbReference type="Proteomes" id="UP000290365"/>
    </source>
</evidence>
<dbReference type="InterPro" id="IPR036962">
    <property type="entry name" value="Glyco_hydro_3_N_sf"/>
</dbReference>
<keyword evidence="2" id="KW-0378">Hydrolase</keyword>
<dbReference type="InterPro" id="IPR050288">
    <property type="entry name" value="Cellulose_deg_GH3"/>
</dbReference>
<dbReference type="GO" id="GO:0009251">
    <property type="term" value="P:glucan catabolic process"/>
    <property type="evidence" value="ECO:0007669"/>
    <property type="project" value="TreeGrafter"/>
</dbReference>
<dbReference type="SUPFAM" id="SSF52279">
    <property type="entry name" value="Beta-D-glucan exohydrolase, C-terminal domain"/>
    <property type="match status" value="1"/>
</dbReference>
<dbReference type="GO" id="GO:0008422">
    <property type="term" value="F:beta-glucosidase activity"/>
    <property type="evidence" value="ECO:0007669"/>
    <property type="project" value="TreeGrafter"/>
</dbReference>